<keyword evidence="3" id="KW-0472">Membrane</keyword>
<keyword evidence="6" id="KW-1185">Reference proteome</keyword>
<proteinExistence type="inferred from homology"/>
<dbReference type="RefSeq" id="WP_090414484.1">
    <property type="nucleotide sequence ID" value="NZ_FNOY01000036.1"/>
</dbReference>
<dbReference type="PANTHER" id="PTHR43819">
    <property type="entry name" value="ARCHAEAL-TYPE GLUTAMATE SYNTHASE [NADPH]"/>
    <property type="match status" value="1"/>
</dbReference>
<dbReference type="InterPro" id="IPR013785">
    <property type="entry name" value="Aldolase_TIM"/>
</dbReference>
<evidence type="ECO:0000313" key="5">
    <source>
        <dbReference type="EMBL" id="SDY44866.1"/>
    </source>
</evidence>
<dbReference type="SUPFAM" id="SSF51395">
    <property type="entry name" value="FMN-linked oxidoreductases"/>
    <property type="match status" value="1"/>
</dbReference>
<dbReference type="CDD" id="cd02808">
    <property type="entry name" value="GltS_FMN"/>
    <property type="match status" value="1"/>
</dbReference>
<reference evidence="5 6" key="1">
    <citation type="submission" date="2016-10" db="EMBL/GenBank/DDBJ databases">
        <authorList>
            <person name="de Groot N.N."/>
        </authorList>
    </citation>
    <scope>NUCLEOTIDE SEQUENCE [LARGE SCALE GENOMIC DNA]</scope>
    <source>
        <strain evidence="5 6">Nm1</strain>
    </source>
</reference>
<evidence type="ECO:0000256" key="3">
    <source>
        <dbReference type="SAM" id="Phobius"/>
    </source>
</evidence>
<dbReference type="InterPro" id="IPR027283">
    <property type="entry name" value="YerD"/>
</dbReference>
<dbReference type="InterPro" id="IPR002932">
    <property type="entry name" value="Glu_synthdom"/>
</dbReference>
<dbReference type="Gene3D" id="3.20.20.70">
    <property type="entry name" value="Aldolase class I"/>
    <property type="match status" value="1"/>
</dbReference>
<keyword evidence="3" id="KW-0812">Transmembrane</keyword>
<dbReference type="PANTHER" id="PTHR43819:SF1">
    <property type="entry name" value="ARCHAEAL-TYPE GLUTAMATE SYNTHASE [NADPH]"/>
    <property type="match status" value="1"/>
</dbReference>
<accession>A0A1H3JY63</accession>
<dbReference type="InterPro" id="IPR024188">
    <property type="entry name" value="GltB"/>
</dbReference>
<evidence type="ECO:0000256" key="2">
    <source>
        <dbReference type="PIRNR" id="PIRNR006429"/>
    </source>
</evidence>
<dbReference type="GO" id="GO:0006537">
    <property type="term" value="P:glutamate biosynthetic process"/>
    <property type="evidence" value="ECO:0007669"/>
    <property type="project" value="InterPro"/>
</dbReference>
<dbReference type="AlphaFoldDB" id="A0A1H3JY63"/>
<evidence type="ECO:0000259" key="4">
    <source>
        <dbReference type="Pfam" id="PF01645"/>
    </source>
</evidence>
<name>A0A1H3JY63_9PROT</name>
<feature type="domain" description="Glutamate synthase" evidence="4">
    <location>
        <begin position="130"/>
        <end position="459"/>
    </location>
</feature>
<protein>
    <submittedName>
        <fullName evidence="5">Glutamate synthase domain-containing protein 2</fullName>
    </submittedName>
</protein>
<evidence type="ECO:0000256" key="1">
    <source>
        <dbReference type="ARBA" id="ARBA00009716"/>
    </source>
</evidence>
<gene>
    <name evidence="5" type="ORF">SAMN05421881_103619</name>
</gene>
<dbReference type="GO" id="GO:0015930">
    <property type="term" value="F:glutamate synthase activity"/>
    <property type="evidence" value="ECO:0007669"/>
    <property type="project" value="InterPro"/>
</dbReference>
<feature type="transmembrane region" description="Helical" evidence="3">
    <location>
        <begin position="7"/>
        <end position="30"/>
    </location>
</feature>
<dbReference type="OrthoDB" id="9758182at2"/>
<organism evidence="5 6">
    <name type="scientific">Nitrosomonas halophila</name>
    <dbReference type="NCBI Taxonomy" id="44576"/>
    <lineage>
        <taxon>Bacteria</taxon>
        <taxon>Pseudomonadati</taxon>
        <taxon>Pseudomonadota</taxon>
        <taxon>Betaproteobacteria</taxon>
        <taxon>Nitrosomonadales</taxon>
        <taxon>Nitrosomonadaceae</taxon>
        <taxon>Nitrosomonas</taxon>
    </lineage>
</organism>
<dbReference type="Proteomes" id="UP000198640">
    <property type="component" value="Unassembled WGS sequence"/>
</dbReference>
<dbReference type="Pfam" id="PF01645">
    <property type="entry name" value="Glu_synthase"/>
    <property type="match status" value="1"/>
</dbReference>
<dbReference type="EMBL" id="FNOY01000036">
    <property type="protein sequence ID" value="SDY44866.1"/>
    <property type="molecule type" value="Genomic_DNA"/>
</dbReference>
<evidence type="ECO:0000313" key="6">
    <source>
        <dbReference type="Proteomes" id="UP000198640"/>
    </source>
</evidence>
<dbReference type="PIRSF" id="PIRSF006429">
    <property type="entry name" value="GOGAT_lg_2"/>
    <property type="match status" value="1"/>
</dbReference>
<dbReference type="PIRSF" id="PIRSF500060">
    <property type="entry name" value="UCP500060"/>
    <property type="match status" value="1"/>
</dbReference>
<dbReference type="STRING" id="44576.SAMN05421881_103619"/>
<sequence length="492" mass="53965">MPISLNYLLIFSIGTILGLIVVGAIILFFIRDVTQKEHAILRNYPIIGRLRYFFEMQGKYFRQYFFTGDRDELPFNRATRGWVYKNAKNKGGIVGFGSTYDLREPGAFIFVNAAFPILEEDQLPTPKLSIGEGYCSHPFQAQSIINISGMSYGAISAPAVRALSLGAARAGCWLNTGEGGLSPYHLEGECDRIMQIGTAKYGIRDEHGNFSATRAKEIAQFVKAFEIKLSQGAKPGKGGVLPASKVHAEIAAIRSIPPYKDSISPNRHHDIGNIEQLLDQIAFIRDLTGRPVGIKVAIGGWRFINELCDTILRRGLTCAPDFITIDGGEGGTGAAPQTLMDHASLPIAEALPRVVDALIEADLKQRIRVVAAGKLVTAAQGAWALSAGADFVNSARGFMFALGCIQAMRCHLNTCPTGVTTHNPRLQRGLVVEEKYLRVANYATNLNREIDMIAHSCGLRHARELRREHLRIVETAGKSIALNILYPYPDKQ</sequence>
<keyword evidence="3" id="KW-1133">Transmembrane helix</keyword>
<comment type="similarity">
    <text evidence="1 2">Belongs to the glutamate synthase family.</text>
</comment>